<dbReference type="AlphaFoldDB" id="A0A1T4XD71"/>
<gene>
    <name evidence="1" type="ORF">SAMN04244570_0502</name>
</gene>
<name>A0A1T4XD71_9BACL</name>
<dbReference type="Proteomes" id="UP000190042">
    <property type="component" value="Unassembled WGS sequence"/>
</dbReference>
<reference evidence="2" key="1">
    <citation type="submission" date="2017-02" db="EMBL/GenBank/DDBJ databases">
        <authorList>
            <person name="Varghese N."/>
            <person name="Submissions S."/>
        </authorList>
    </citation>
    <scope>NUCLEOTIDE SEQUENCE [LARGE SCALE GENOMIC DNA]</scope>
    <source>
        <strain evidence="2">DSM 23966</strain>
    </source>
</reference>
<evidence type="ECO:0000313" key="2">
    <source>
        <dbReference type="Proteomes" id="UP000190042"/>
    </source>
</evidence>
<proteinExistence type="predicted"/>
<dbReference type="EMBL" id="FUYJ01000001">
    <property type="protein sequence ID" value="SKA87419.1"/>
    <property type="molecule type" value="Genomic_DNA"/>
</dbReference>
<organism evidence="1 2">
    <name type="scientific">Sporosarcina newyorkensis</name>
    <dbReference type="NCBI Taxonomy" id="759851"/>
    <lineage>
        <taxon>Bacteria</taxon>
        <taxon>Bacillati</taxon>
        <taxon>Bacillota</taxon>
        <taxon>Bacilli</taxon>
        <taxon>Bacillales</taxon>
        <taxon>Caryophanaceae</taxon>
        <taxon>Sporosarcina</taxon>
    </lineage>
</organism>
<accession>A0A1T4XD71</accession>
<evidence type="ECO:0000313" key="1">
    <source>
        <dbReference type="EMBL" id="SKA87419.1"/>
    </source>
</evidence>
<protein>
    <submittedName>
        <fullName evidence="1">Uncharacterized protein</fullName>
    </submittedName>
</protein>
<sequence>MNQLRLSEEVSRFRIEPVRITLFEICDVQFQAPVSRVTSGKSPVPVKTNQGFPLLTTFAEQGTTPNSSHLLLEKEIIC</sequence>
<keyword evidence="2" id="KW-1185">Reference proteome</keyword>